<sequence length="46" mass="4678">MEVLGGEGGEEDKAGQVFPKIGARQGSPGKQVHLGRPPVNCICSSG</sequence>
<protein>
    <submittedName>
        <fullName evidence="2">Uncharacterized protein</fullName>
    </submittedName>
</protein>
<dbReference type="Proteomes" id="UP000054776">
    <property type="component" value="Unassembled WGS sequence"/>
</dbReference>
<evidence type="ECO:0000256" key="1">
    <source>
        <dbReference type="SAM" id="MobiDB-lite"/>
    </source>
</evidence>
<proteinExistence type="predicted"/>
<reference evidence="2 3" key="1">
    <citation type="submission" date="2015-01" db="EMBL/GenBank/DDBJ databases">
        <title>Evolution of Trichinella species and genotypes.</title>
        <authorList>
            <person name="Korhonen P.K."/>
            <person name="Edoardo P."/>
            <person name="Giuseppe L.R."/>
            <person name="Gasser R.B."/>
        </authorList>
    </citation>
    <scope>NUCLEOTIDE SEQUENCE [LARGE SCALE GENOMIC DNA]</scope>
    <source>
        <strain evidence="2">ISS3</strain>
    </source>
</reference>
<dbReference type="EMBL" id="JYDH01004229">
    <property type="protein sequence ID" value="KRY04561.1"/>
    <property type="molecule type" value="Genomic_DNA"/>
</dbReference>
<keyword evidence="3" id="KW-1185">Reference proteome</keyword>
<comment type="caution">
    <text evidence="2">The sequence shown here is derived from an EMBL/GenBank/DDBJ whole genome shotgun (WGS) entry which is preliminary data.</text>
</comment>
<dbReference type="InParanoid" id="A0A0V0YWH3"/>
<accession>A0A0V0YWH3</accession>
<evidence type="ECO:0000313" key="2">
    <source>
        <dbReference type="EMBL" id="KRY04561.1"/>
    </source>
</evidence>
<evidence type="ECO:0000313" key="3">
    <source>
        <dbReference type="Proteomes" id="UP000054776"/>
    </source>
</evidence>
<name>A0A0V0YWH3_TRISP</name>
<feature type="region of interest" description="Disordered" evidence="1">
    <location>
        <begin position="1"/>
        <end position="37"/>
    </location>
</feature>
<organism evidence="2 3">
    <name type="scientific">Trichinella spiralis</name>
    <name type="common">Trichina worm</name>
    <dbReference type="NCBI Taxonomy" id="6334"/>
    <lineage>
        <taxon>Eukaryota</taxon>
        <taxon>Metazoa</taxon>
        <taxon>Ecdysozoa</taxon>
        <taxon>Nematoda</taxon>
        <taxon>Enoplea</taxon>
        <taxon>Dorylaimia</taxon>
        <taxon>Trichinellida</taxon>
        <taxon>Trichinellidae</taxon>
        <taxon>Trichinella</taxon>
    </lineage>
</organism>
<gene>
    <name evidence="2" type="ORF">T01_5974</name>
</gene>
<dbReference type="AlphaFoldDB" id="A0A0V0YWH3"/>